<accession>A0A699YT45</accession>
<feature type="non-terminal residue" evidence="2">
    <location>
        <position position="1"/>
    </location>
</feature>
<name>A0A699YT45_HAELA</name>
<keyword evidence="3" id="KW-1185">Reference proteome</keyword>
<organism evidence="2 3">
    <name type="scientific">Haematococcus lacustris</name>
    <name type="common">Green alga</name>
    <name type="synonym">Haematococcus pluvialis</name>
    <dbReference type="NCBI Taxonomy" id="44745"/>
    <lineage>
        <taxon>Eukaryota</taxon>
        <taxon>Viridiplantae</taxon>
        <taxon>Chlorophyta</taxon>
        <taxon>core chlorophytes</taxon>
        <taxon>Chlorophyceae</taxon>
        <taxon>CS clade</taxon>
        <taxon>Chlamydomonadales</taxon>
        <taxon>Haematococcaceae</taxon>
        <taxon>Haematococcus</taxon>
    </lineage>
</organism>
<protein>
    <submittedName>
        <fullName evidence="2">Uncharacterized protein</fullName>
    </submittedName>
</protein>
<gene>
    <name evidence="2" type="ORF">HaLaN_00876</name>
</gene>
<feature type="compositionally biased region" description="Low complexity" evidence="1">
    <location>
        <begin position="40"/>
        <end position="54"/>
    </location>
</feature>
<dbReference type="EMBL" id="BLLF01000030">
    <property type="protein sequence ID" value="GFH06272.1"/>
    <property type="molecule type" value="Genomic_DNA"/>
</dbReference>
<dbReference type="Proteomes" id="UP000485058">
    <property type="component" value="Unassembled WGS sequence"/>
</dbReference>
<proteinExistence type="predicted"/>
<dbReference type="AlphaFoldDB" id="A0A699YT45"/>
<evidence type="ECO:0000313" key="3">
    <source>
        <dbReference type="Proteomes" id="UP000485058"/>
    </source>
</evidence>
<comment type="caution">
    <text evidence="2">The sequence shown here is derived from an EMBL/GenBank/DDBJ whole genome shotgun (WGS) entry which is preliminary data.</text>
</comment>
<reference evidence="2 3" key="1">
    <citation type="submission" date="2020-02" db="EMBL/GenBank/DDBJ databases">
        <title>Draft genome sequence of Haematococcus lacustris strain NIES-144.</title>
        <authorList>
            <person name="Morimoto D."/>
            <person name="Nakagawa S."/>
            <person name="Yoshida T."/>
            <person name="Sawayama S."/>
        </authorList>
    </citation>
    <scope>NUCLEOTIDE SEQUENCE [LARGE SCALE GENOMIC DNA]</scope>
    <source>
        <strain evidence="2 3">NIES-144</strain>
    </source>
</reference>
<evidence type="ECO:0000256" key="1">
    <source>
        <dbReference type="SAM" id="MobiDB-lite"/>
    </source>
</evidence>
<feature type="region of interest" description="Disordered" evidence="1">
    <location>
        <begin position="40"/>
        <end position="62"/>
    </location>
</feature>
<sequence>GRVATRNIKCLVPPKASNDRIVEMAGPRVDVRALSSAHQAGAAAGRQGAARQARVGGSTGCSNTGDVGARLHLFPSSELQLWTLYEPRTHVQTKSGLTALSQKQGIEQRTTNSIQTWKRVQE</sequence>
<evidence type="ECO:0000313" key="2">
    <source>
        <dbReference type="EMBL" id="GFH06272.1"/>
    </source>
</evidence>